<dbReference type="GeneID" id="13287124"/>
<feature type="chain" id="PRO_5003191987" evidence="1">
    <location>
        <begin position="20"/>
        <end position="84"/>
    </location>
</feature>
<dbReference type="VEuPathDB" id="FungiDB:LEMA_uP053200.1"/>
<dbReference type="EMBL" id="FP929094">
    <property type="protein sequence ID" value="CBX92614.1"/>
    <property type="molecule type" value="Genomic_DNA"/>
</dbReference>
<dbReference type="Proteomes" id="UP000002668">
    <property type="component" value="Genome"/>
</dbReference>
<keyword evidence="3" id="KW-1185">Reference proteome</keyword>
<dbReference type="OMA" id="CHYEYCK"/>
<name>E4ZN11_LEPMJ</name>
<dbReference type="AlphaFoldDB" id="E4ZN11"/>
<evidence type="ECO:0000256" key="1">
    <source>
        <dbReference type="SAM" id="SignalP"/>
    </source>
</evidence>
<dbReference type="InParanoid" id="E4ZN11"/>
<evidence type="ECO:0000313" key="2">
    <source>
        <dbReference type="EMBL" id="CBX92614.1"/>
    </source>
</evidence>
<gene>
    <name evidence="2" type="ORF">LEMA_uP053200.1</name>
</gene>
<dbReference type="HOGENOM" id="CLU_2527874_0_0_1"/>
<organism evidence="3">
    <name type="scientific">Leptosphaeria maculans (strain JN3 / isolate v23.1.3 / race Av1-4-5-6-7-8)</name>
    <name type="common">Blackleg fungus</name>
    <name type="synonym">Phoma lingam</name>
    <dbReference type="NCBI Taxonomy" id="985895"/>
    <lineage>
        <taxon>Eukaryota</taxon>
        <taxon>Fungi</taxon>
        <taxon>Dikarya</taxon>
        <taxon>Ascomycota</taxon>
        <taxon>Pezizomycotina</taxon>
        <taxon>Dothideomycetes</taxon>
        <taxon>Pleosporomycetidae</taxon>
        <taxon>Pleosporales</taxon>
        <taxon>Pleosporineae</taxon>
        <taxon>Leptosphaeriaceae</taxon>
        <taxon>Plenodomus</taxon>
        <taxon>Plenodomus lingam/Leptosphaeria maculans species complex</taxon>
    </lineage>
</organism>
<keyword evidence="1" id="KW-0732">Signal</keyword>
<feature type="signal peptide" evidence="1">
    <location>
        <begin position="1"/>
        <end position="19"/>
    </location>
</feature>
<proteinExistence type="predicted"/>
<accession>E4ZN11</accession>
<protein>
    <submittedName>
        <fullName evidence="2">Predicted protein</fullName>
    </submittedName>
</protein>
<reference evidence="3" key="1">
    <citation type="journal article" date="2011" name="Nat. Commun.">
        <title>Effector diversification within compartments of the Leptosphaeria maculans genome affected by Repeat-Induced Point mutations.</title>
        <authorList>
            <person name="Rouxel T."/>
            <person name="Grandaubert J."/>
            <person name="Hane J.K."/>
            <person name="Hoede C."/>
            <person name="van de Wouw A.P."/>
            <person name="Couloux A."/>
            <person name="Dominguez V."/>
            <person name="Anthouard V."/>
            <person name="Bally P."/>
            <person name="Bourras S."/>
            <person name="Cozijnsen A.J."/>
            <person name="Ciuffetti L.M."/>
            <person name="Degrave A."/>
            <person name="Dilmaghani A."/>
            <person name="Duret L."/>
            <person name="Fudal I."/>
            <person name="Goodwin S.B."/>
            <person name="Gout L."/>
            <person name="Glaser N."/>
            <person name="Linglin J."/>
            <person name="Kema G.H.J."/>
            <person name="Lapalu N."/>
            <person name="Lawrence C.B."/>
            <person name="May K."/>
            <person name="Meyer M."/>
            <person name="Ollivier B."/>
            <person name="Poulain J."/>
            <person name="Schoch C.L."/>
            <person name="Simon A."/>
            <person name="Spatafora J.W."/>
            <person name="Stachowiak A."/>
            <person name="Turgeon B.G."/>
            <person name="Tyler B.M."/>
            <person name="Vincent D."/>
            <person name="Weissenbach J."/>
            <person name="Amselem J."/>
            <person name="Quesneville H."/>
            <person name="Oliver R.P."/>
            <person name="Wincker P."/>
            <person name="Balesdent M.-H."/>
            <person name="Howlett B.J."/>
        </authorList>
    </citation>
    <scope>NUCLEOTIDE SEQUENCE [LARGE SCALE GENOMIC DNA]</scope>
    <source>
        <strain evidence="3">JN3 / isolate v23.1.3 / race Av1-4-5-6-7-8</strain>
    </source>
</reference>
<sequence length="84" mass="9321">MKTFMTVLALLGFLSLASGAQVRDTNTVAETPCEWCSNVYKGCQDRCSTINGCNDVCMQQACNSYINGKTCNVVWGFDSDYQLW</sequence>
<dbReference type="OrthoDB" id="3789165at2759"/>
<evidence type="ECO:0000313" key="3">
    <source>
        <dbReference type="Proteomes" id="UP000002668"/>
    </source>
</evidence>